<accession>A0A158JQJ5</accession>
<keyword evidence="2" id="KW-1185">Reference proteome</keyword>
<proteinExistence type="predicted"/>
<dbReference type="EMBL" id="FCOM02000018">
    <property type="protein sequence ID" value="SAL70945.1"/>
    <property type="molecule type" value="Genomic_DNA"/>
</dbReference>
<dbReference type="AlphaFoldDB" id="A0A158JQJ5"/>
<evidence type="ECO:0000313" key="1">
    <source>
        <dbReference type="EMBL" id="SAL70945.1"/>
    </source>
</evidence>
<dbReference type="Proteomes" id="UP000055019">
    <property type="component" value="Unassembled WGS sequence"/>
</dbReference>
<comment type="caution">
    <text evidence="1">The sequence shown here is derived from an EMBL/GenBank/DDBJ whole genome shotgun (WGS) entry which is preliminary data.</text>
</comment>
<gene>
    <name evidence="1" type="ORF">AWB74_04176</name>
</gene>
<protein>
    <submittedName>
        <fullName evidence="1">Uncharacterized protein</fullName>
    </submittedName>
</protein>
<reference evidence="1" key="1">
    <citation type="submission" date="2016-01" db="EMBL/GenBank/DDBJ databases">
        <authorList>
            <person name="Peeters C."/>
        </authorList>
    </citation>
    <scope>NUCLEOTIDE SEQUENCE [LARGE SCALE GENOMIC DNA]</scope>
    <source>
        <strain evidence="1">LMG 29317</strain>
    </source>
</reference>
<name>A0A158JQJ5_9BURK</name>
<organism evidence="1 2">
    <name type="scientific">Caballeronia arvi</name>
    <dbReference type="NCBI Taxonomy" id="1777135"/>
    <lineage>
        <taxon>Bacteria</taxon>
        <taxon>Pseudomonadati</taxon>
        <taxon>Pseudomonadota</taxon>
        <taxon>Betaproteobacteria</taxon>
        <taxon>Burkholderiales</taxon>
        <taxon>Burkholderiaceae</taxon>
        <taxon>Caballeronia</taxon>
    </lineage>
</organism>
<sequence>MQTYARGVAAGPGYCYLRGRRPPRVDHLVDVA</sequence>
<evidence type="ECO:0000313" key="2">
    <source>
        <dbReference type="Proteomes" id="UP000055019"/>
    </source>
</evidence>